<evidence type="ECO:0000313" key="2">
    <source>
        <dbReference type="Proteomes" id="UP000683925"/>
    </source>
</evidence>
<sequence length="269" mass="31863">MNKTIDLFRADDPVKSLAPFTVSLSDSNSPPKQCNITNQPALQQIKQNRKILQFSIFHITQREHYNPSYLLTRSPKNQQLYNFFNTTKSTQQKKAQFSKQFCQKYKTLIHNESNQQEIYKRVDFKQKILERISQIRNRSITCKMPESNQFHINQTQISLLQQEFKNDDIFTQRPPQSRVNSSFQKYKKICLVKPAGCTLGLNVEKCKIVDRLKIISISPQEKRYKVKKFKINNVQERQTVDKYNIQQLNIKKKSSIPLTKWEYSDFEND</sequence>
<dbReference type="Proteomes" id="UP000683925">
    <property type="component" value="Unassembled WGS sequence"/>
</dbReference>
<reference evidence="1" key="1">
    <citation type="submission" date="2021-01" db="EMBL/GenBank/DDBJ databases">
        <authorList>
            <consortium name="Genoscope - CEA"/>
            <person name="William W."/>
        </authorList>
    </citation>
    <scope>NUCLEOTIDE SEQUENCE</scope>
</reference>
<comment type="caution">
    <text evidence="1">The sequence shown here is derived from an EMBL/GenBank/DDBJ whole genome shotgun (WGS) entry which is preliminary data.</text>
</comment>
<dbReference type="OMA" id="CKMPESN"/>
<protein>
    <submittedName>
        <fullName evidence="1">Uncharacterized protein</fullName>
    </submittedName>
</protein>
<dbReference type="OrthoDB" id="292164at2759"/>
<gene>
    <name evidence="1" type="ORF">POCTA_138.1.T0290251</name>
</gene>
<accession>A0A8S1TUB6</accession>
<name>A0A8S1TUB6_PAROT</name>
<evidence type="ECO:0000313" key="1">
    <source>
        <dbReference type="EMBL" id="CAD8154589.1"/>
    </source>
</evidence>
<proteinExistence type="predicted"/>
<dbReference type="AlphaFoldDB" id="A0A8S1TUB6"/>
<dbReference type="EMBL" id="CAJJDP010000029">
    <property type="protein sequence ID" value="CAD8154589.1"/>
    <property type="molecule type" value="Genomic_DNA"/>
</dbReference>
<keyword evidence="2" id="KW-1185">Reference proteome</keyword>
<organism evidence="1 2">
    <name type="scientific">Paramecium octaurelia</name>
    <dbReference type="NCBI Taxonomy" id="43137"/>
    <lineage>
        <taxon>Eukaryota</taxon>
        <taxon>Sar</taxon>
        <taxon>Alveolata</taxon>
        <taxon>Ciliophora</taxon>
        <taxon>Intramacronucleata</taxon>
        <taxon>Oligohymenophorea</taxon>
        <taxon>Peniculida</taxon>
        <taxon>Parameciidae</taxon>
        <taxon>Paramecium</taxon>
    </lineage>
</organism>